<evidence type="ECO:0000313" key="2">
    <source>
        <dbReference type="Proteomes" id="UP000251891"/>
    </source>
</evidence>
<dbReference type="Proteomes" id="UP000251891">
    <property type="component" value="Unassembled WGS sequence"/>
</dbReference>
<dbReference type="OrthoDB" id="3539621at2"/>
<proteinExistence type="predicted"/>
<dbReference type="EMBL" id="QLYX01000013">
    <property type="protein sequence ID" value="RAY12458.1"/>
    <property type="molecule type" value="Genomic_DNA"/>
</dbReference>
<comment type="caution">
    <text evidence="1">The sequence shown here is derived from an EMBL/GenBank/DDBJ whole genome shotgun (WGS) entry which is preliminary data.</text>
</comment>
<organism evidence="1 2">
    <name type="scientific">Actinomadura craniellae</name>
    <dbReference type="NCBI Taxonomy" id="2231787"/>
    <lineage>
        <taxon>Bacteria</taxon>
        <taxon>Bacillati</taxon>
        <taxon>Actinomycetota</taxon>
        <taxon>Actinomycetes</taxon>
        <taxon>Streptosporangiales</taxon>
        <taxon>Thermomonosporaceae</taxon>
        <taxon>Actinomadura</taxon>
    </lineage>
</organism>
<protein>
    <submittedName>
        <fullName evidence="1">Uncharacterized protein</fullName>
    </submittedName>
</protein>
<sequence>MDTTVMAEPVSSEEARLEELASRLGEEGIYSRLTTPIGMPPSLHVLNPQVPTAEEHVIVDRSWFWWAWAQRISPASDLDGAIACIRRVLGLAA</sequence>
<dbReference type="AlphaFoldDB" id="A0A365H0B9"/>
<gene>
    <name evidence="1" type="ORF">DPM19_25295</name>
</gene>
<reference evidence="1 2" key="1">
    <citation type="submission" date="2018-06" db="EMBL/GenBank/DDBJ databases">
        <title>Actinomadura craniellae sp. nov. isolated from marine sponge Craniella sp.</title>
        <authorList>
            <person name="Li L."/>
            <person name="Xu Q.H."/>
            <person name="Lin H.W."/>
            <person name="Lu Y.H."/>
        </authorList>
    </citation>
    <scope>NUCLEOTIDE SEQUENCE [LARGE SCALE GENOMIC DNA]</scope>
    <source>
        <strain evidence="1 2">LHW63021</strain>
    </source>
</reference>
<evidence type="ECO:0000313" key="1">
    <source>
        <dbReference type="EMBL" id="RAY12458.1"/>
    </source>
</evidence>
<keyword evidence="2" id="KW-1185">Reference proteome</keyword>
<name>A0A365H0B9_9ACTN</name>
<dbReference type="RefSeq" id="WP_111870515.1">
    <property type="nucleotide sequence ID" value="NZ_QLYX01000013.1"/>
</dbReference>
<accession>A0A365H0B9</accession>